<dbReference type="InterPro" id="IPR051601">
    <property type="entry name" value="Serine_prot/Carboxylest_S33"/>
</dbReference>
<gene>
    <name evidence="4" type="primary">pap</name>
    <name evidence="4" type="ORF">GCM10017576_07320</name>
</gene>
<comment type="similarity">
    <text evidence="1">Belongs to the peptidase S33 family.</text>
</comment>
<reference evidence="4" key="1">
    <citation type="journal article" date="2014" name="Int. J. Syst. Evol. Microbiol.">
        <title>Complete genome sequence of Corynebacterium casei LMG S-19264T (=DSM 44701T), isolated from a smear-ripened cheese.</title>
        <authorList>
            <consortium name="US DOE Joint Genome Institute (JGI-PGF)"/>
            <person name="Walter F."/>
            <person name="Albersmeier A."/>
            <person name="Kalinowski J."/>
            <person name="Ruckert C."/>
        </authorList>
    </citation>
    <scope>NUCLEOTIDE SEQUENCE</scope>
    <source>
        <strain evidence="4">VKM Ac-1020</strain>
    </source>
</reference>
<dbReference type="GO" id="GO:0006508">
    <property type="term" value="P:proteolysis"/>
    <property type="evidence" value="ECO:0007669"/>
    <property type="project" value="InterPro"/>
</dbReference>
<keyword evidence="2" id="KW-0378">Hydrolase</keyword>
<sequence length="426" mass="47870">MTSYRMRDRLIRDHTVTVPLDWTAPDDGRTIDVFAREVAHVDRVDAPLLVFLQGGPGGTGPRPMPGGGDWIDEVLKTHRLLLLDQRGTGRSTRVERASIAGMSADDAAAYIRLFRAEQIVADLEHLRRTVFGGVRWQTLGQSYGGFLTLTYLSFHPEALAASYVTGGLTSVDPDPAEVYRRTIPRVEAKTAEFYRRYPEDADTLARIVDIVEGSDVRLPSGDRLSARRLQTLGIEFGMKPGFERMHWLLDEAFSRPGVLSDHFLAEVDAATQYWRGPLYALLQEEIYADGDGATAWAAQRVRDERGGLPATDGPMPFTGEMFFPWMFDEIASLRPFRDAAHALADRVDHPRLYDRTRLARNEVPVAAAMYYDDMYVDFPQAEETARSVPHTHLWVTNEYEHDGLRQDPRIVRALIDRVVAEGGPLA</sequence>
<dbReference type="PANTHER" id="PTHR43248">
    <property type="entry name" value="2-SUCCINYL-6-HYDROXY-2,4-CYCLOHEXADIENE-1-CARBOXYLATE SYNTHASE"/>
    <property type="match status" value="1"/>
</dbReference>
<evidence type="ECO:0000256" key="2">
    <source>
        <dbReference type="ARBA" id="ARBA00022801"/>
    </source>
</evidence>
<dbReference type="InterPro" id="IPR000073">
    <property type="entry name" value="AB_hydrolase_1"/>
</dbReference>
<accession>A0A9W6H1L8</accession>
<proteinExistence type="inferred from homology"/>
<dbReference type="RefSeq" id="WP_271172322.1">
    <property type="nucleotide sequence ID" value="NZ_BSEJ01000002.1"/>
</dbReference>
<dbReference type="GO" id="GO:0004177">
    <property type="term" value="F:aminopeptidase activity"/>
    <property type="evidence" value="ECO:0007669"/>
    <property type="project" value="UniProtKB-EC"/>
</dbReference>
<dbReference type="EMBL" id="BSEJ01000002">
    <property type="protein sequence ID" value="GLJ60603.1"/>
    <property type="molecule type" value="Genomic_DNA"/>
</dbReference>
<protein>
    <submittedName>
        <fullName evidence="4">Proline iminopeptidase</fullName>
    </submittedName>
</protein>
<evidence type="ECO:0000313" key="5">
    <source>
        <dbReference type="Proteomes" id="UP001142462"/>
    </source>
</evidence>
<reference evidence="4" key="2">
    <citation type="submission" date="2023-01" db="EMBL/GenBank/DDBJ databases">
        <authorList>
            <person name="Sun Q."/>
            <person name="Evtushenko L."/>
        </authorList>
    </citation>
    <scope>NUCLEOTIDE SEQUENCE</scope>
    <source>
        <strain evidence="4">VKM Ac-1020</strain>
    </source>
</reference>
<dbReference type="SUPFAM" id="SSF53474">
    <property type="entry name" value="alpha/beta-Hydrolases"/>
    <property type="match status" value="1"/>
</dbReference>
<dbReference type="Gene3D" id="3.40.50.1820">
    <property type="entry name" value="alpha/beta hydrolase"/>
    <property type="match status" value="1"/>
</dbReference>
<keyword evidence="5" id="KW-1185">Reference proteome</keyword>
<organism evidence="4 5">
    <name type="scientific">Microbacterium barkeri</name>
    <dbReference type="NCBI Taxonomy" id="33917"/>
    <lineage>
        <taxon>Bacteria</taxon>
        <taxon>Bacillati</taxon>
        <taxon>Actinomycetota</taxon>
        <taxon>Actinomycetes</taxon>
        <taxon>Micrococcales</taxon>
        <taxon>Microbacteriaceae</taxon>
        <taxon>Microbacterium</taxon>
    </lineage>
</organism>
<comment type="caution">
    <text evidence="4">The sequence shown here is derived from an EMBL/GenBank/DDBJ whole genome shotgun (WGS) entry which is preliminary data.</text>
</comment>
<dbReference type="Proteomes" id="UP001142462">
    <property type="component" value="Unassembled WGS sequence"/>
</dbReference>
<dbReference type="AlphaFoldDB" id="A0A9W6H1L8"/>
<dbReference type="PRINTS" id="PR00793">
    <property type="entry name" value="PROAMNOPTASE"/>
</dbReference>
<dbReference type="InterPro" id="IPR002410">
    <property type="entry name" value="Peptidase_S33"/>
</dbReference>
<dbReference type="Pfam" id="PF00561">
    <property type="entry name" value="Abhydrolase_1"/>
    <property type="match status" value="1"/>
</dbReference>
<dbReference type="InterPro" id="IPR029058">
    <property type="entry name" value="AB_hydrolase_fold"/>
</dbReference>
<name>A0A9W6H1L8_9MICO</name>
<evidence type="ECO:0000313" key="4">
    <source>
        <dbReference type="EMBL" id="GLJ60603.1"/>
    </source>
</evidence>
<feature type="domain" description="AB hydrolase-1" evidence="3">
    <location>
        <begin position="47"/>
        <end position="202"/>
    </location>
</feature>
<evidence type="ECO:0000259" key="3">
    <source>
        <dbReference type="Pfam" id="PF00561"/>
    </source>
</evidence>
<dbReference type="PANTHER" id="PTHR43248:SF2">
    <property type="entry name" value="PROLYL AMINOPEPTIDASE"/>
    <property type="match status" value="1"/>
</dbReference>
<evidence type="ECO:0000256" key="1">
    <source>
        <dbReference type="ARBA" id="ARBA00010088"/>
    </source>
</evidence>